<dbReference type="PANTHER" id="PTHR22916">
    <property type="entry name" value="GLYCOSYLTRANSFERASE"/>
    <property type="match status" value="1"/>
</dbReference>
<dbReference type="AlphaFoldDB" id="A0A6N3BCN5"/>
<dbReference type="RefSeq" id="WP_002480349.1">
    <property type="nucleotide sequence ID" value="NZ_CACRUO010000030.1"/>
</dbReference>
<feature type="domain" description="DUF5776" evidence="3">
    <location>
        <begin position="565"/>
        <end position="628"/>
    </location>
</feature>
<dbReference type="EC" id="2.4.-.-" evidence="4"/>
<dbReference type="InterPro" id="IPR044081">
    <property type="entry name" value="DUF5776"/>
</dbReference>
<dbReference type="PANTHER" id="PTHR22916:SF3">
    <property type="entry name" value="UDP-GLCNAC:BETAGAL BETA-1,3-N-ACETYLGLUCOSAMINYLTRANSFERASE-LIKE PROTEIN 1"/>
    <property type="match status" value="1"/>
</dbReference>
<evidence type="ECO:0000259" key="3">
    <source>
        <dbReference type="Pfam" id="PF19087"/>
    </source>
</evidence>
<name>A0A6N3BCN5_STASI</name>
<protein>
    <submittedName>
        <fullName evidence="4">Putative glycosyltransferase EpsJ</fullName>
        <ecNumber evidence="4">2.4.-.-</ecNumber>
    </submittedName>
</protein>
<reference evidence="4" key="1">
    <citation type="submission" date="2019-11" db="EMBL/GenBank/DDBJ databases">
        <authorList>
            <person name="Feng L."/>
        </authorList>
    </citation>
    <scope>NUCLEOTIDE SEQUENCE</scope>
    <source>
        <strain evidence="4">SsimulansLFYP27</strain>
    </source>
</reference>
<dbReference type="CDD" id="cd00761">
    <property type="entry name" value="Glyco_tranf_GTA_type"/>
    <property type="match status" value="1"/>
</dbReference>
<gene>
    <name evidence="4" type="primary">epsJ</name>
    <name evidence="4" type="ORF">SSLFYP27_01236</name>
</gene>
<dbReference type="InterPro" id="IPR001173">
    <property type="entry name" value="Glyco_trans_2-like"/>
</dbReference>
<comment type="similarity">
    <text evidence="1">Belongs to the glycosyltransferase 2 family.</text>
</comment>
<evidence type="ECO:0000313" key="4">
    <source>
        <dbReference type="EMBL" id="VYU02596.1"/>
    </source>
</evidence>
<keyword evidence="4" id="KW-0808">Transferase</keyword>
<dbReference type="GO" id="GO:0016758">
    <property type="term" value="F:hexosyltransferase activity"/>
    <property type="evidence" value="ECO:0007669"/>
    <property type="project" value="UniProtKB-ARBA"/>
</dbReference>
<sequence>MSKALSIIVPVYNKSQFLQQCVSSIDELKLNHDEIEAIFVDDVSTDDSLEQLKQFEQTRDYMRVIELEVNSGSPAKPRNVGMEAAEGTYITFLDADDWLDTEGFPKLLDQALTTESDIVFGQSLKHKDQSVSQIARFSAYTKEEGLVPYEIDKIFRAVGPPGKIIKQSVIQDHHLYFEPMKYGEDKLFFTEVIAHAKTAAMNDIVVYHVNRYGANQSLVSETDIFEKTAFNLEVLKQLLDLDIPETARKHAISRIVEMDYLSRLFMNRRFLKSAEKNKFYEAFDQLVSTLDQHDLDIKDYLTEPKYEKVCECLLNSDKEKVEALITLLSEGIRAPHYIADGLVYYHLPEDLHTVEPLYEPFYAVYSGTHLKDNQFYEVITLYKEDSTEVDAVHLVKLSDESVTQEVTFEQQDNQLWIPSDALNVDFDFNLQVIYDHYKPFLVHMMLPSITENHALKRQGQKVEYVSTQQEQASSAEPNEVDITKYYAENPGKVWATKKFKVYGDTEFTQEQAQSMEVGEVFNVSEIQYSKKGTPRLVLEDGNVITANKKFVEQLDSDLSEHYIVDWPITIQVIKKCKAYEDRNFKTEAEFQPKLNDTIEIDKIVCSSKGTPRLKTKAGYFITANRDFVQVVK</sequence>
<dbReference type="Pfam" id="PF19087">
    <property type="entry name" value="DUF5776"/>
    <property type="match status" value="2"/>
</dbReference>
<feature type="domain" description="Glycosyltransferase 2-like" evidence="2">
    <location>
        <begin position="6"/>
        <end position="131"/>
    </location>
</feature>
<evidence type="ECO:0000256" key="1">
    <source>
        <dbReference type="ARBA" id="ARBA00006739"/>
    </source>
</evidence>
<feature type="domain" description="DUF5776" evidence="3">
    <location>
        <begin position="485"/>
        <end position="551"/>
    </location>
</feature>
<dbReference type="SUPFAM" id="SSF53448">
    <property type="entry name" value="Nucleotide-diphospho-sugar transferases"/>
    <property type="match status" value="1"/>
</dbReference>
<organism evidence="4">
    <name type="scientific">Staphylococcus simulans</name>
    <dbReference type="NCBI Taxonomy" id="1286"/>
    <lineage>
        <taxon>Bacteria</taxon>
        <taxon>Bacillati</taxon>
        <taxon>Bacillota</taxon>
        <taxon>Bacilli</taxon>
        <taxon>Bacillales</taxon>
        <taxon>Staphylococcaceae</taxon>
        <taxon>Staphylococcus</taxon>
    </lineage>
</organism>
<dbReference type="InterPro" id="IPR029044">
    <property type="entry name" value="Nucleotide-diphossugar_trans"/>
</dbReference>
<dbReference type="EMBL" id="CACRUO010000030">
    <property type="protein sequence ID" value="VYU02596.1"/>
    <property type="molecule type" value="Genomic_DNA"/>
</dbReference>
<evidence type="ECO:0000259" key="2">
    <source>
        <dbReference type="Pfam" id="PF00535"/>
    </source>
</evidence>
<dbReference type="Gene3D" id="3.90.550.10">
    <property type="entry name" value="Spore Coat Polysaccharide Biosynthesis Protein SpsA, Chain A"/>
    <property type="match status" value="1"/>
</dbReference>
<accession>A0A6N3BCN5</accession>
<keyword evidence="4" id="KW-0328">Glycosyltransferase</keyword>
<dbReference type="Pfam" id="PF00535">
    <property type="entry name" value="Glycos_transf_2"/>
    <property type="match status" value="1"/>
</dbReference>
<proteinExistence type="inferred from homology"/>